<reference evidence="3 4" key="1">
    <citation type="submission" date="2014-12" db="EMBL/GenBank/DDBJ databases">
        <title>Genome assembly of Enhygromyxa salina DSM 15201.</title>
        <authorList>
            <person name="Sharma G."/>
            <person name="Subramanian S."/>
        </authorList>
    </citation>
    <scope>NUCLEOTIDE SEQUENCE [LARGE SCALE GENOMIC DNA]</scope>
    <source>
        <strain evidence="3 4">DSM 15201</strain>
    </source>
</reference>
<proteinExistence type="predicted"/>
<dbReference type="GO" id="GO:0016491">
    <property type="term" value="F:oxidoreductase activity"/>
    <property type="evidence" value="ECO:0007669"/>
    <property type="project" value="UniProtKB-KW"/>
</dbReference>
<protein>
    <submittedName>
        <fullName evidence="3">FAD-binding protein</fullName>
    </submittedName>
</protein>
<accession>A0A0C2CUZ6</accession>
<comment type="caution">
    <text evidence="3">The sequence shown here is derived from an EMBL/GenBank/DDBJ whole genome shotgun (WGS) entry which is preliminary data.</text>
</comment>
<evidence type="ECO:0000313" key="3">
    <source>
        <dbReference type="EMBL" id="KIG13410.1"/>
    </source>
</evidence>
<dbReference type="InterPro" id="IPR002938">
    <property type="entry name" value="FAD-bd"/>
</dbReference>
<evidence type="ECO:0000313" key="4">
    <source>
        <dbReference type="Proteomes" id="UP000031599"/>
    </source>
</evidence>
<dbReference type="PRINTS" id="PR00420">
    <property type="entry name" value="RNGMNOXGNASE"/>
</dbReference>
<dbReference type="PANTHER" id="PTHR43747">
    <property type="entry name" value="FAD-BINDING PROTEIN"/>
    <property type="match status" value="1"/>
</dbReference>
<organism evidence="3 4">
    <name type="scientific">Enhygromyxa salina</name>
    <dbReference type="NCBI Taxonomy" id="215803"/>
    <lineage>
        <taxon>Bacteria</taxon>
        <taxon>Pseudomonadati</taxon>
        <taxon>Myxococcota</taxon>
        <taxon>Polyangia</taxon>
        <taxon>Nannocystales</taxon>
        <taxon>Nannocystaceae</taxon>
        <taxon>Enhygromyxa</taxon>
    </lineage>
</organism>
<sequence length="500" mass="54708">MRSHYDVIVIGGGPAGSASAMLLAERGLSVLLLEKDQFPRYHVGESLTGTAGDFIARAGLTEKMAELDFPAKPGVKVVGREGAEFFVPVLRPTWQVRRADFDHLLLQLAISKGVEHVQGAAKTVLTEAGRVVGITVATANREDGDAQAVRAAFVVDASGQSVFMSRQELAGPRRVAAFNRQIALYSQFSGVASDVGETHNSTVIFYRDTYHWSWLIPVSSEIVSIGIVLPTASYKLRGGTSKAAMAWGLEHMHPELTQRTASATQVEAMHVSRNYSYRVDPFVGPGWLCVGDSHCFTDPIFSFGASFALTEAQAAADAIVAAIANPAAEPDLLAGYATYCNRGQGRAADLIRYFWKFPAFFAYMTKGQHGGDLIRLLAGDCFTPEPLAATIEMKKSLEDSPVLHRIPEGRGRDIAARIYERFDFFQGVDAAFLDLSEGVMIYFILAEDDIDLYDSLRDFEEQLVSDFGRDTLAVLSFTPDIIEAMPPLDNAYTIVDRRRK</sequence>
<dbReference type="AlphaFoldDB" id="A0A0C2CUZ6"/>
<dbReference type="PANTHER" id="PTHR43747:SF5">
    <property type="entry name" value="FAD-BINDING DOMAIN-CONTAINING PROTEIN"/>
    <property type="match status" value="1"/>
</dbReference>
<gene>
    <name evidence="3" type="ORF">DB30_08086</name>
</gene>
<dbReference type="SUPFAM" id="SSF51905">
    <property type="entry name" value="FAD/NAD(P)-binding domain"/>
    <property type="match status" value="1"/>
</dbReference>
<name>A0A0C2CUZ6_9BACT</name>
<keyword evidence="1" id="KW-0560">Oxidoreductase</keyword>
<dbReference type="Pfam" id="PF01494">
    <property type="entry name" value="FAD_binding_3"/>
    <property type="match status" value="1"/>
</dbReference>
<evidence type="ECO:0000259" key="2">
    <source>
        <dbReference type="Pfam" id="PF01494"/>
    </source>
</evidence>
<dbReference type="InterPro" id="IPR036188">
    <property type="entry name" value="FAD/NAD-bd_sf"/>
</dbReference>
<dbReference type="Proteomes" id="UP000031599">
    <property type="component" value="Unassembled WGS sequence"/>
</dbReference>
<evidence type="ECO:0000256" key="1">
    <source>
        <dbReference type="ARBA" id="ARBA00023002"/>
    </source>
</evidence>
<dbReference type="EMBL" id="JMCC02000098">
    <property type="protein sequence ID" value="KIG13410.1"/>
    <property type="molecule type" value="Genomic_DNA"/>
</dbReference>
<dbReference type="InterPro" id="IPR050816">
    <property type="entry name" value="Flavin-dep_Halogenase_NPB"/>
</dbReference>
<feature type="domain" description="FAD-binding" evidence="2">
    <location>
        <begin position="5"/>
        <end position="341"/>
    </location>
</feature>
<dbReference type="GO" id="GO:0071949">
    <property type="term" value="F:FAD binding"/>
    <property type="evidence" value="ECO:0007669"/>
    <property type="project" value="InterPro"/>
</dbReference>
<dbReference type="Gene3D" id="3.50.50.60">
    <property type="entry name" value="FAD/NAD(P)-binding domain"/>
    <property type="match status" value="1"/>
</dbReference>